<dbReference type="Pfam" id="PF00675">
    <property type="entry name" value="Peptidase_M16"/>
    <property type="match status" value="1"/>
</dbReference>
<dbReference type="InterPro" id="IPR011249">
    <property type="entry name" value="Metalloenz_LuxS/M16"/>
</dbReference>
<dbReference type="GeneID" id="90544383"/>
<evidence type="ECO:0000313" key="6">
    <source>
        <dbReference type="EMBL" id="SFF53934.1"/>
    </source>
</evidence>
<dbReference type="PANTHER" id="PTHR11851">
    <property type="entry name" value="METALLOPROTEASE"/>
    <property type="match status" value="1"/>
</dbReference>
<dbReference type="RefSeq" id="WP_027637926.1">
    <property type="nucleotide sequence ID" value="NZ_BAAACD010000024.1"/>
</dbReference>
<feature type="domain" description="Peptidase M16 N-terminal" evidence="3">
    <location>
        <begin position="14"/>
        <end position="156"/>
    </location>
</feature>
<dbReference type="AlphaFoldDB" id="A0A1I2JH89"/>
<evidence type="ECO:0000313" key="7">
    <source>
        <dbReference type="Proteomes" id="UP000182135"/>
    </source>
</evidence>
<dbReference type="InterPro" id="IPR001431">
    <property type="entry name" value="Pept_M16_Zn_BS"/>
</dbReference>
<dbReference type="PROSITE" id="PS00143">
    <property type="entry name" value="INSULINASE"/>
    <property type="match status" value="1"/>
</dbReference>
<reference evidence="6 7" key="1">
    <citation type="submission" date="2016-10" db="EMBL/GenBank/DDBJ databases">
        <authorList>
            <person name="de Groot N.N."/>
        </authorList>
    </citation>
    <scope>NUCLEOTIDE SEQUENCE [LARGE SCALE GENOMIC DNA]</scope>
    <source>
        <strain evidence="6 7">NLAE-zl-G419</strain>
    </source>
</reference>
<evidence type="ECO:0000256" key="1">
    <source>
        <dbReference type="ARBA" id="ARBA00007261"/>
    </source>
</evidence>
<dbReference type="Pfam" id="PF05193">
    <property type="entry name" value="Peptidase_M16_C"/>
    <property type="match status" value="1"/>
</dbReference>
<dbReference type="GO" id="GO:0004222">
    <property type="term" value="F:metalloendopeptidase activity"/>
    <property type="evidence" value="ECO:0007669"/>
    <property type="project" value="InterPro"/>
</dbReference>
<dbReference type="Proteomes" id="UP000246114">
    <property type="component" value="Unassembled WGS sequence"/>
</dbReference>
<dbReference type="EMBL" id="QAMZ01000053">
    <property type="protein sequence ID" value="PWL51879.1"/>
    <property type="molecule type" value="Genomic_DNA"/>
</dbReference>
<dbReference type="OrthoDB" id="9811314at2"/>
<dbReference type="InterPro" id="IPR011765">
    <property type="entry name" value="Pept_M16_N"/>
</dbReference>
<dbReference type="InterPro" id="IPR050361">
    <property type="entry name" value="MPP/UQCRC_Complex"/>
</dbReference>
<reference evidence="5 8" key="2">
    <citation type="submission" date="2018-03" db="EMBL/GenBank/DDBJ databases">
        <title>The uncultured portion of the human microbiome is neutrally assembled.</title>
        <authorList>
            <person name="Jeraldo P."/>
            <person name="Boardman L."/>
            <person name="White B.A."/>
            <person name="Nelson H."/>
            <person name="Goldenfeld N."/>
            <person name="Chia N."/>
        </authorList>
    </citation>
    <scope>NUCLEOTIDE SEQUENCE [LARGE SCALE GENOMIC DNA]</scope>
    <source>
        <strain evidence="5">CIM:MAG 903</strain>
    </source>
</reference>
<dbReference type="GO" id="GO:0006508">
    <property type="term" value="P:proteolysis"/>
    <property type="evidence" value="ECO:0007669"/>
    <property type="project" value="InterPro"/>
</dbReference>
<evidence type="ECO:0000259" key="3">
    <source>
        <dbReference type="Pfam" id="PF00675"/>
    </source>
</evidence>
<sequence>MKKIILPNGVTFIYEHRNGDLTSFSIGFDAGAFMEDDTSTGVAHFLEHMVFKGTTSKSEDEINNILDELFVFNNAMTNYPYVIYYGTTLKEDFEKGFKLYSDILLNPTMSEEGFFTERDVVIQESKEWKEDFEQLLEDELLANGYRTKRIKDIIIGNENNIRSLTIDDLNKFYKEYYVANNCVISVVTSMDYEEVIKIISDVWAQVPVNEKLKAKDLNEAIIPRTFEKQVEGFSGAKILYGFDISSLSHKELKALYIFNAYFGQGVSSKLYDKIRTENGLSYDVYGRIKYEKNIGLYTIYAGCDKSEIYKVKELIDFLLDSWKEEFMNIKSIDIYKKRIKMRKEFMEERTIERAKWLCVNNIMFKDDMELDMEDITTEQVIETACKVLKKPIVQIIK</sequence>
<organism evidence="6 7">
    <name type="scientific">Clostridium cadaveris</name>
    <dbReference type="NCBI Taxonomy" id="1529"/>
    <lineage>
        <taxon>Bacteria</taxon>
        <taxon>Bacillati</taxon>
        <taxon>Bacillota</taxon>
        <taxon>Clostridia</taxon>
        <taxon>Eubacteriales</taxon>
        <taxon>Clostridiaceae</taxon>
        <taxon>Clostridium</taxon>
    </lineage>
</organism>
<dbReference type="GO" id="GO:0046872">
    <property type="term" value="F:metal ion binding"/>
    <property type="evidence" value="ECO:0007669"/>
    <property type="project" value="InterPro"/>
</dbReference>
<evidence type="ECO:0000256" key="2">
    <source>
        <dbReference type="RuleBase" id="RU004447"/>
    </source>
</evidence>
<dbReference type="SUPFAM" id="SSF63411">
    <property type="entry name" value="LuxS/MPP-like metallohydrolase"/>
    <property type="match status" value="2"/>
</dbReference>
<dbReference type="Gene3D" id="3.30.830.10">
    <property type="entry name" value="Metalloenzyme, LuxS/M16 peptidase-like"/>
    <property type="match status" value="2"/>
</dbReference>
<evidence type="ECO:0000313" key="5">
    <source>
        <dbReference type="EMBL" id="PWL51879.1"/>
    </source>
</evidence>
<accession>A0A1I2JH89</accession>
<evidence type="ECO:0000259" key="4">
    <source>
        <dbReference type="Pfam" id="PF05193"/>
    </source>
</evidence>
<keyword evidence="7" id="KW-1185">Reference proteome</keyword>
<dbReference type="STRING" id="1529.SAMN04487885_10263"/>
<dbReference type="EMBL" id="FOOE01000002">
    <property type="protein sequence ID" value="SFF53934.1"/>
    <property type="molecule type" value="Genomic_DNA"/>
</dbReference>
<gene>
    <name evidence="5" type="ORF">DBY38_13120</name>
    <name evidence="6" type="ORF">SAMN04487885_10263</name>
</gene>
<proteinExistence type="inferred from homology"/>
<name>A0A1I2JH89_9CLOT</name>
<dbReference type="InterPro" id="IPR007863">
    <property type="entry name" value="Peptidase_M16_C"/>
</dbReference>
<dbReference type="PANTHER" id="PTHR11851:SF49">
    <property type="entry name" value="MITOCHONDRIAL-PROCESSING PEPTIDASE SUBUNIT ALPHA"/>
    <property type="match status" value="1"/>
</dbReference>
<comment type="similarity">
    <text evidence="1 2">Belongs to the peptidase M16 family.</text>
</comment>
<dbReference type="eggNOG" id="COG0612">
    <property type="taxonomic scope" value="Bacteria"/>
</dbReference>
<protein>
    <submittedName>
        <fullName evidence="5">Insulinase family protein</fullName>
    </submittedName>
    <submittedName>
        <fullName evidence="6">Predicted Zn-dependent peptidase</fullName>
    </submittedName>
</protein>
<dbReference type="Proteomes" id="UP000182135">
    <property type="component" value="Unassembled WGS sequence"/>
</dbReference>
<evidence type="ECO:0000313" key="8">
    <source>
        <dbReference type="Proteomes" id="UP000246114"/>
    </source>
</evidence>
<feature type="domain" description="Peptidase M16 C-terminal" evidence="4">
    <location>
        <begin position="163"/>
        <end position="324"/>
    </location>
</feature>